<accession>A0A0E9RKJ2</accession>
<reference evidence="1" key="2">
    <citation type="journal article" date="2015" name="Fish Shellfish Immunol.">
        <title>Early steps in the European eel (Anguilla anguilla)-Vibrio vulnificus interaction in the gills: Role of the RtxA13 toxin.</title>
        <authorList>
            <person name="Callol A."/>
            <person name="Pajuelo D."/>
            <person name="Ebbesson L."/>
            <person name="Teles M."/>
            <person name="MacKenzie S."/>
            <person name="Amaro C."/>
        </authorList>
    </citation>
    <scope>NUCLEOTIDE SEQUENCE</scope>
</reference>
<proteinExistence type="predicted"/>
<dbReference type="AlphaFoldDB" id="A0A0E9RKJ2"/>
<evidence type="ECO:0000313" key="1">
    <source>
        <dbReference type="EMBL" id="JAH29624.1"/>
    </source>
</evidence>
<organism evidence="1">
    <name type="scientific">Anguilla anguilla</name>
    <name type="common">European freshwater eel</name>
    <name type="synonym">Muraena anguilla</name>
    <dbReference type="NCBI Taxonomy" id="7936"/>
    <lineage>
        <taxon>Eukaryota</taxon>
        <taxon>Metazoa</taxon>
        <taxon>Chordata</taxon>
        <taxon>Craniata</taxon>
        <taxon>Vertebrata</taxon>
        <taxon>Euteleostomi</taxon>
        <taxon>Actinopterygii</taxon>
        <taxon>Neopterygii</taxon>
        <taxon>Teleostei</taxon>
        <taxon>Anguilliformes</taxon>
        <taxon>Anguillidae</taxon>
        <taxon>Anguilla</taxon>
    </lineage>
</organism>
<sequence>MHAHIHTHPHTPIGLTKNVLALHTLSCSSHLALRVK</sequence>
<protein>
    <submittedName>
        <fullName evidence="1">Uncharacterized protein</fullName>
    </submittedName>
</protein>
<dbReference type="EMBL" id="GBXM01078953">
    <property type="protein sequence ID" value="JAH29624.1"/>
    <property type="molecule type" value="Transcribed_RNA"/>
</dbReference>
<reference evidence="1" key="1">
    <citation type="submission" date="2014-11" db="EMBL/GenBank/DDBJ databases">
        <authorList>
            <person name="Amaro Gonzalez C."/>
        </authorList>
    </citation>
    <scope>NUCLEOTIDE SEQUENCE</scope>
</reference>
<name>A0A0E9RKJ2_ANGAN</name>